<keyword evidence="2" id="KW-1185">Reference proteome</keyword>
<accession>D2A220</accession>
<dbReference type="Proteomes" id="UP000007266">
    <property type="component" value="Linkage group 4"/>
</dbReference>
<dbReference type="HOGENOM" id="CLU_3208248_0_0_1"/>
<dbReference type="InParanoid" id="D2A220"/>
<sequence length="45" mass="5159">MSDDKDYSEVKRLDKKVINGTGRQGEKAAIAPRRSYFILPLHIKL</sequence>
<dbReference type="EMBL" id="KQ971338">
    <property type="protein sequence ID" value="EFA01499.1"/>
    <property type="molecule type" value="Genomic_DNA"/>
</dbReference>
<evidence type="ECO:0000313" key="1">
    <source>
        <dbReference type="EMBL" id="EFA01499.1"/>
    </source>
</evidence>
<dbReference type="AlphaFoldDB" id="D2A220"/>
<organism evidence="1 2">
    <name type="scientific">Tribolium castaneum</name>
    <name type="common">Red flour beetle</name>
    <dbReference type="NCBI Taxonomy" id="7070"/>
    <lineage>
        <taxon>Eukaryota</taxon>
        <taxon>Metazoa</taxon>
        <taxon>Ecdysozoa</taxon>
        <taxon>Arthropoda</taxon>
        <taxon>Hexapoda</taxon>
        <taxon>Insecta</taxon>
        <taxon>Pterygota</taxon>
        <taxon>Neoptera</taxon>
        <taxon>Endopterygota</taxon>
        <taxon>Coleoptera</taxon>
        <taxon>Polyphaga</taxon>
        <taxon>Cucujiformia</taxon>
        <taxon>Tenebrionidae</taxon>
        <taxon>Tenebrionidae incertae sedis</taxon>
        <taxon>Tribolium</taxon>
    </lineage>
</organism>
<evidence type="ECO:0000313" key="2">
    <source>
        <dbReference type="Proteomes" id="UP000007266"/>
    </source>
</evidence>
<gene>
    <name evidence="1" type="primary">GLEAN_07054</name>
    <name evidence="1" type="ORF">TcasGA2_TC007054</name>
</gene>
<reference evidence="1 2" key="1">
    <citation type="journal article" date="2008" name="Nature">
        <title>The genome of the model beetle and pest Tribolium castaneum.</title>
        <authorList>
            <consortium name="Tribolium Genome Sequencing Consortium"/>
            <person name="Richards S."/>
            <person name="Gibbs R.A."/>
            <person name="Weinstock G.M."/>
            <person name="Brown S.J."/>
            <person name="Denell R."/>
            <person name="Beeman R.W."/>
            <person name="Gibbs R."/>
            <person name="Beeman R.W."/>
            <person name="Brown S.J."/>
            <person name="Bucher G."/>
            <person name="Friedrich M."/>
            <person name="Grimmelikhuijzen C.J."/>
            <person name="Klingler M."/>
            <person name="Lorenzen M."/>
            <person name="Richards S."/>
            <person name="Roth S."/>
            <person name="Schroder R."/>
            <person name="Tautz D."/>
            <person name="Zdobnov E.M."/>
            <person name="Muzny D."/>
            <person name="Gibbs R.A."/>
            <person name="Weinstock G.M."/>
            <person name="Attaway T."/>
            <person name="Bell S."/>
            <person name="Buhay C.J."/>
            <person name="Chandrabose M.N."/>
            <person name="Chavez D."/>
            <person name="Clerk-Blankenburg K.P."/>
            <person name="Cree A."/>
            <person name="Dao M."/>
            <person name="Davis C."/>
            <person name="Chacko J."/>
            <person name="Dinh H."/>
            <person name="Dugan-Rocha S."/>
            <person name="Fowler G."/>
            <person name="Garner T.T."/>
            <person name="Garnes J."/>
            <person name="Gnirke A."/>
            <person name="Hawes A."/>
            <person name="Hernandez J."/>
            <person name="Hines S."/>
            <person name="Holder M."/>
            <person name="Hume J."/>
            <person name="Jhangiani S.N."/>
            <person name="Joshi V."/>
            <person name="Khan Z.M."/>
            <person name="Jackson L."/>
            <person name="Kovar C."/>
            <person name="Kowis A."/>
            <person name="Lee S."/>
            <person name="Lewis L.R."/>
            <person name="Margolis J."/>
            <person name="Morgan M."/>
            <person name="Nazareth L.V."/>
            <person name="Nguyen N."/>
            <person name="Okwuonu G."/>
            <person name="Parker D."/>
            <person name="Richards S."/>
            <person name="Ruiz S.J."/>
            <person name="Santibanez J."/>
            <person name="Savard J."/>
            <person name="Scherer S.E."/>
            <person name="Schneider B."/>
            <person name="Sodergren E."/>
            <person name="Tautz D."/>
            <person name="Vattahil S."/>
            <person name="Villasana D."/>
            <person name="White C.S."/>
            <person name="Wright R."/>
            <person name="Park Y."/>
            <person name="Beeman R.W."/>
            <person name="Lord J."/>
            <person name="Oppert B."/>
            <person name="Lorenzen M."/>
            <person name="Brown S."/>
            <person name="Wang L."/>
            <person name="Savard J."/>
            <person name="Tautz D."/>
            <person name="Richards S."/>
            <person name="Weinstock G."/>
            <person name="Gibbs R.A."/>
            <person name="Liu Y."/>
            <person name="Worley K."/>
            <person name="Weinstock G."/>
            <person name="Elsik C.G."/>
            <person name="Reese J.T."/>
            <person name="Elhaik E."/>
            <person name="Landan G."/>
            <person name="Graur D."/>
            <person name="Arensburger P."/>
            <person name="Atkinson P."/>
            <person name="Beeman R.W."/>
            <person name="Beidler J."/>
            <person name="Brown S.J."/>
            <person name="Demuth J.P."/>
            <person name="Drury D.W."/>
            <person name="Du Y.Z."/>
            <person name="Fujiwara H."/>
            <person name="Lorenzen M."/>
            <person name="Maselli V."/>
            <person name="Osanai M."/>
            <person name="Park Y."/>
            <person name="Robertson H.M."/>
            <person name="Tu Z."/>
            <person name="Wang J.J."/>
            <person name="Wang S."/>
            <person name="Richards S."/>
            <person name="Song H."/>
            <person name="Zhang L."/>
            <person name="Sodergren E."/>
            <person name="Werner D."/>
            <person name="Stanke M."/>
            <person name="Morgenstern B."/>
            <person name="Solovyev V."/>
            <person name="Kosarev P."/>
            <person name="Brown G."/>
            <person name="Chen H.C."/>
            <person name="Ermolaeva O."/>
            <person name="Hlavina W."/>
            <person name="Kapustin Y."/>
            <person name="Kiryutin B."/>
            <person name="Kitts P."/>
            <person name="Maglott D."/>
            <person name="Pruitt K."/>
            <person name="Sapojnikov V."/>
            <person name="Souvorov A."/>
            <person name="Mackey A.J."/>
            <person name="Waterhouse R.M."/>
            <person name="Wyder S."/>
            <person name="Zdobnov E.M."/>
            <person name="Zdobnov E.M."/>
            <person name="Wyder S."/>
            <person name="Kriventseva E.V."/>
            <person name="Kadowaki T."/>
            <person name="Bork P."/>
            <person name="Aranda M."/>
            <person name="Bao R."/>
            <person name="Beermann A."/>
            <person name="Berns N."/>
            <person name="Bolognesi R."/>
            <person name="Bonneton F."/>
            <person name="Bopp D."/>
            <person name="Brown S.J."/>
            <person name="Bucher G."/>
            <person name="Butts T."/>
            <person name="Chaumot A."/>
            <person name="Denell R.E."/>
            <person name="Ferrier D.E."/>
            <person name="Friedrich M."/>
            <person name="Gordon C.M."/>
            <person name="Jindra M."/>
            <person name="Klingler M."/>
            <person name="Lan Q."/>
            <person name="Lattorff H.M."/>
            <person name="Laudet V."/>
            <person name="von Levetsow C."/>
            <person name="Liu Z."/>
            <person name="Lutz R."/>
            <person name="Lynch J.A."/>
            <person name="da Fonseca R.N."/>
            <person name="Posnien N."/>
            <person name="Reuter R."/>
            <person name="Roth S."/>
            <person name="Savard J."/>
            <person name="Schinko J.B."/>
            <person name="Schmitt C."/>
            <person name="Schoppmeier M."/>
            <person name="Schroder R."/>
            <person name="Shippy T.D."/>
            <person name="Simonnet F."/>
            <person name="Marques-Souza H."/>
            <person name="Tautz D."/>
            <person name="Tomoyasu Y."/>
            <person name="Trauner J."/>
            <person name="Van der Zee M."/>
            <person name="Vervoort M."/>
            <person name="Wittkopp N."/>
            <person name="Wimmer E.A."/>
            <person name="Yang X."/>
            <person name="Jones A.K."/>
            <person name="Sattelle D.B."/>
            <person name="Ebert P.R."/>
            <person name="Nelson D."/>
            <person name="Scott J.G."/>
            <person name="Beeman R.W."/>
            <person name="Muthukrishnan S."/>
            <person name="Kramer K.J."/>
            <person name="Arakane Y."/>
            <person name="Beeman R.W."/>
            <person name="Zhu Q."/>
            <person name="Hogenkamp D."/>
            <person name="Dixit R."/>
            <person name="Oppert B."/>
            <person name="Jiang H."/>
            <person name="Zou Z."/>
            <person name="Marshall J."/>
            <person name="Elpidina E."/>
            <person name="Vinokurov K."/>
            <person name="Oppert C."/>
            <person name="Zou Z."/>
            <person name="Evans J."/>
            <person name="Lu Z."/>
            <person name="Zhao P."/>
            <person name="Sumathipala N."/>
            <person name="Altincicek B."/>
            <person name="Vilcinskas A."/>
            <person name="Williams M."/>
            <person name="Hultmark D."/>
            <person name="Hetru C."/>
            <person name="Jiang H."/>
            <person name="Grimmelikhuijzen C.J."/>
            <person name="Hauser F."/>
            <person name="Cazzamali G."/>
            <person name="Williamson M."/>
            <person name="Park Y."/>
            <person name="Li B."/>
            <person name="Tanaka Y."/>
            <person name="Predel R."/>
            <person name="Neupert S."/>
            <person name="Schachtner J."/>
            <person name="Verleyen P."/>
            <person name="Raible F."/>
            <person name="Bork P."/>
            <person name="Friedrich M."/>
            <person name="Walden K.K."/>
            <person name="Robertson H.M."/>
            <person name="Angeli S."/>
            <person name="Foret S."/>
            <person name="Bucher G."/>
            <person name="Schuetz S."/>
            <person name="Maleszka R."/>
            <person name="Wimmer E.A."/>
            <person name="Beeman R.W."/>
            <person name="Lorenzen M."/>
            <person name="Tomoyasu Y."/>
            <person name="Miller S.C."/>
            <person name="Grossmann D."/>
            <person name="Bucher G."/>
        </authorList>
    </citation>
    <scope>NUCLEOTIDE SEQUENCE [LARGE SCALE GENOMIC DNA]</scope>
    <source>
        <strain evidence="1 2">Georgia GA2</strain>
    </source>
</reference>
<reference evidence="1 2" key="2">
    <citation type="journal article" date="2010" name="Nucleic Acids Res.">
        <title>BeetleBase in 2010: revisions to provide comprehensive genomic information for Tribolium castaneum.</title>
        <authorList>
            <person name="Kim H.S."/>
            <person name="Murphy T."/>
            <person name="Xia J."/>
            <person name="Caragea D."/>
            <person name="Park Y."/>
            <person name="Beeman R.W."/>
            <person name="Lorenzen M.D."/>
            <person name="Butcher S."/>
            <person name="Manak J.R."/>
            <person name="Brown S.J."/>
        </authorList>
    </citation>
    <scope>GENOME REANNOTATION</scope>
    <source>
        <strain evidence="1 2">Georgia GA2</strain>
    </source>
</reference>
<proteinExistence type="predicted"/>
<name>D2A220_TRICA</name>
<protein>
    <submittedName>
        <fullName evidence="1">Uncharacterized protein</fullName>
    </submittedName>
</protein>